<protein>
    <recommendedName>
        <fullName evidence="5">DUF4185 domain-containing protein</fullName>
    </recommendedName>
</protein>
<dbReference type="RefSeq" id="WP_047194893.1">
    <property type="nucleotide sequence ID" value="NZ_CP011371.1"/>
</dbReference>
<name>A0A0G3BIE0_9BURK</name>
<feature type="signal peptide" evidence="2">
    <location>
        <begin position="1"/>
        <end position="25"/>
    </location>
</feature>
<accession>A0A0G3BIE0</accession>
<evidence type="ECO:0000313" key="3">
    <source>
        <dbReference type="EMBL" id="AKJ29209.1"/>
    </source>
</evidence>
<evidence type="ECO:0000313" key="4">
    <source>
        <dbReference type="Proteomes" id="UP000035352"/>
    </source>
</evidence>
<keyword evidence="2" id="KW-0732">Signal</keyword>
<evidence type="ECO:0000256" key="2">
    <source>
        <dbReference type="SAM" id="SignalP"/>
    </source>
</evidence>
<dbReference type="STRING" id="413882.AAW51_2518"/>
<dbReference type="Proteomes" id="UP000035352">
    <property type="component" value="Chromosome"/>
</dbReference>
<feature type="chain" id="PRO_5002551819" description="DUF4185 domain-containing protein" evidence="2">
    <location>
        <begin position="26"/>
        <end position="188"/>
    </location>
</feature>
<gene>
    <name evidence="3" type="ORF">AAW51_2518</name>
</gene>
<feature type="region of interest" description="Disordered" evidence="1">
    <location>
        <begin position="31"/>
        <end position="50"/>
    </location>
</feature>
<evidence type="ECO:0008006" key="5">
    <source>
        <dbReference type="Google" id="ProtNLM"/>
    </source>
</evidence>
<proteinExistence type="predicted"/>
<dbReference type="EMBL" id="CP011371">
    <property type="protein sequence ID" value="AKJ29209.1"/>
    <property type="molecule type" value="Genomic_DNA"/>
</dbReference>
<dbReference type="KEGG" id="pbh:AAW51_2518"/>
<organism evidence="3 4">
    <name type="scientific">Caldimonas brevitalea</name>
    <dbReference type="NCBI Taxonomy" id="413882"/>
    <lineage>
        <taxon>Bacteria</taxon>
        <taxon>Pseudomonadati</taxon>
        <taxon>Pseudomonadota</taxon>
        <taxon>Betaproteobacteria</taxon>
        <taxon>Burkholderiales</taxon>
        <taxon>Sphaerotilaceae</taxon>
        <taxon>Caldimonas</taxon>
    </lineage>
</organism>
<keyword evidence="4" id="KW-1185">Reference proteome</keyword>
<evidence type="ECO:0000256" key="1">
    <source>
        <dbReference type="SAM" id="MobiDB-lite"/>
    </source>
</evidence>
<dbReference type="AlphaFoldDB" id="A0A0G3BIE0"/>
<sequence length="188" mass="20257">MPRPSQLLRYLTLAIAGAAAMPAFGVDTAPGHPGWSARGPQPSQATTADWSPLPECAGFPLGETYDYQGLSGTYMARGAGVPGEALQLTLLVTRMDQVPRVEGQYGGWFSTASGPVWRIGPFSGISSNPASGNGFLLFYAGSDKPERLYIVASVIKHPTTKQISALCLYDSSDWWPPDSRPFTMWRVM</sequence>
<reference evidence="3 4" key="1">
    <citation type="submission" date="2015-05" db="EMBL/GenBank/DDBJ databases">
        <authorList>
            <person name="Tang B."/>
            <person name="Yu Y."/>
        </authorList>
    </citation>
    <scope>NUCLEOTIDE SEQUENCE [LARGE SCALE GENOMIC DNA]</scope>
    <source>
        <strain evidence="3 4">DSM 7029</strain>
    </source>
</reference>